<dbReference type="Proteomes" id="UP001345827">
    <property type="component" value="Unassembled WGS sequence"/>
</dbReference>
<keyword evidence="3" id="KW-1185">Reference proteome</keyword>
<feature type="region of interest" description="Disordered" evidence="1">
    <location>
        <begin position="342"/>
        <end position="457"/>
    </location>
</feature>
<accession>A0AAV9Q5A3</accession>
<reference evidence="2 3" key="1">
    <citation type="submission" date="2023-06" db="EMBL/GenBank/DDBJ databases">
        <title>Black Yeasts Isolated from many extreme environments.</title>
        <authorList>
            <person name="Coleine C."/>
            <person name="Stajich J.E."/>
            <person name="Selbmann L."/>
        </authorList>
    </citation>
    <scope>NUCLEOTIDE SEQUENCE [LARGE SCALE GENOMIC DNA]</scope>
    <source>
        <strain evidence="2 3">CCFEE 5887</strain>
    </source>
</reference>
<feature type="compositionally biased region" description="Basic and acidic residues" evidence="1">
    <location>
        <begin position="384"/>
        <end position="395"/>
    </location>
</feature>
<evidence type="ECO:0000313" key="2">
    <source>
        <dbReference type="EMBL" id="KAK5534574.1"/>
    </source>
</evidence>
<feature type="region of interest" description="Disordered" evidence="1">
    <location>
        <begin position="39"/>
        <end position="169"/>
    </location>
</feature>
<gene>
    <name evidence="2" type="ORF">LTR25_006606</name>
</gene>
<feature type="compositionally biased region" description="Polar residues" evidence="1">
    <location>
        <begin position="428"/>
        <end position="440"/>
    </location>
</feature>
<name>A0AAV9Q5A3_9PEZI</name>
<protein>
    <submittedName>
        <fullName evidence="2">Uncharacterized protein</fullName>
    </submittedName>
</protein>
<dbReference type="EMBL" id="JAXLQG010000011">
    <property type="protein sequence ID" value="KAK5534574.1"/>
    <property type="molecule type" value="Genomic_DNA"/>
</dbReference>
<feature type="region of interest" description="Disordered" evidence="1">
    <location>
        <begin position="209"/>
        <end position="311"/>
    </location>
</feature>
<organism evidence="2 3">
    <name type="scientific">Vermiconidia calcicola</name>
    <dbReference type="NCBI Taxonomy" id="1690605"/>
    <lineage>
        <taxon>Eukaryota</taxon>
        <taxon>Fungi</taxon>
        <taxon>Dikarya</taxon>
        <taxon>Ascomycota</taxon>
        <taxon>Pezizomycotina</taxon>
        <taxon>Dothideomycetes</taxon>
        <taxon>Dothideomycetidae</taxon>
        <taxon>Mycosphaerellales</taxon>
        <taxon>Extremaceae</taxon>
        <taxon>Vermiconidia</taxon>
    </lineage>
</organism>
<proteinExistence type="predicted"/>
<feature type="compositionally biased region" description="Acidic residues" evidence="1">
    <location>
        <begin position="48"/>
        <end position="68"/>
    </location>
</feature>
<feature type="compositionally biased region" description="Low complexity" evidence="1">
    <location>
        <begin position="232"/>
        <end position="241"/>
    </location>
</feature>
<evidence type="ECO:0000313" key="3">
    <source>
        <dbReference type="Proteomes" id="UP001345827"/>
    </source>
</evidence>
<evidence type="ECO:0000256" key="1">
    <source>
        <dbReference type="SAM" id="MobiDB-lite"/>
    </source>
</evidence>
<feature type="compositionally biased region" description="Acidic residues" evidence="1">
    <location>
        <begin position="272"/>
        <end position="291"/>
    </location>
</feature>
<sequence>MPDEPWRDEIQEYAYLLQAVASGDRSKVVKLLGDYLLRTPDASSEVEPPLDEQQQEEQQDSYEDDQGNYDENYYEREDGQYYDQYGEYGENEGYGNYDNDGQQKVYASDHKNDDATYPVAKQQKRVRFADEEGAFPSENTSTEPSGPGNGYGYHTNSDDYHREGYDPNSYDGAYDSDLYMSGALADGDRQSDGFNHAYDQDYAQQVGDGYLHQASGYDDQSHGGYGQDTYSGQYQPGYYGQHDGTSSLGSTGYYDANDTNYTYNDNGHNLEETGDEGDETALNGDEDEVDTDSCAFDGLGIEDHWNNPLDAADANEIDQTDLGMEEKEEQVRQLNLDLDDLGDEAYFNNQDEDYGEQETQAGAAHMHNRIGDSELGPTPEEDFDKTYESQLRWEDTPGQTDQDPMIATEELGADNDQDHLAYPPDSPSEYSVGSNEGSFNTKDDDNDRTSALEDPNVTSSEAYAGLLDEFPPDSGGFESNWNLDKLIPVTNHLQGEESWVPKDWHENWGTEASPEADDGYLTNNPLRHIYEAERADANPVRPYYDDAPLPFTRPQDIWGDSLDDGLNATPLYYDEDLQDEDYESTTKSIDPHYNVFEGGSRFYTHFNDSTEDPRIRRHMSRRVNPKKTLLDPRSFIDRIRERLS</sequence>
<feature type="compositionally biased region" description="Basic and acidic residues" evidence="1">
    <location>
        <begin position="156"/>
        <end position="165"/>
    </location>
</feature>
<feature type="compositionally biased region" description="Low complexity" evidence="1">
    <location>
        <begin position="81"/>
        <end position="102"/>
    </location>
</feature>
<feature type="compositionally biased region" description="Basic and acidic residues" evidence="1">
    <location>
        <begin position="441"/>
        <end position="451"/>
    </location>
</feature>
<comment type="caution">
    <text evidence="2">The sequence shown here is derived from an EMBL/GenBank/DDBJ whole genome shotgun (WGS) entry which is preliminary data.</text>
</comment>
<dbReference type="AlphaFoldDB" id="A0AAV9Q5A3"/>
<feature type="compositionally biased region" description="Low complexity" evidence="1">
    <location>
        <begin position="251"/>
        <end position="267"/>
    </location>
</feature>